<dbReference type="SUPFAM" id="SSF56300">
    <property type="entry name" value="Metallo-dependent phosphatases"/>
    <property type="match status" value="1"/>
</dbReference>
<dbReference type="RefSeq" id="WP_052376913.1">
    <property type="nucleotide sequence ID" value="NZ_ASRX01000132.1"/>
</dbReference>
<dbReference type="InterPro" id="IPR050535">
    <property type="entry name" value="DNA_Repair-Maintenance_Comp"/>
</dbReference>
<accession>A0A017STN7</accession>
<dbReference type="PANTHER" id="PTHR30337:SF0">
    <property type="entry name" value="NUCLEASE SBCCD SUBUNIT D"/>
    <property type="match status" value="1"/>
</dbReference>
<dbReference type="InterPro" id="IPR014577">
    <property type="entry name" value="UCP033093_metalloPase"/>
</dbReference>
<keyword evidence="1" id="KW-0540">Nuclease</keyword>
<feature type="domain" description="Calcineurin-like phosphoesterase" evidence="4">
    <location>
        <begin position="6"/>
        <end position="166"/>
    </location>
</feature>
<dbReference type="OrthoDB" id="9773856at2"/>
<proteinExistence type="predicted"/>
<dbReference type="InterPro" id="IPR029052">
    <property type="entry name" value="Metallo-depent_PP-like"/>
</dbReference>
<keyword evidence="6" id="KW-1185">Reference proteome</keyword>
<dbReference type="EMBL" id="ASRX01000132">
    <property type="protein sequence ID" value="EYF00117.1"/>
    <property type="molecule type" value="Genomic_DNA"/>
</dbReference>
<keyword evidence="2" id="KW-0378">Hydrolase</keyword>
<dbReference type="AlphaFoldDB" id="A0A017STN7"/>
<dbReference type="CDD" id="cd00840">
    <property type="entry name" value="MPP_Mre11_N"/>
    <property type="match status" value="1"/>
</dbReference>
<evidence type="ECO:0000313" key="5">
    <source>
        <dbReference type="EMBL" id="EYF00117.1"/>
    </source>
</evidence>
<dbReference type="STRING" id="1192034.CAP_1356"/>
<dbReference type="Gene3D" id="3.60.21.10">
    <property type="match status" value="1"/>
</dbReference>
<reference evidence="5 6" key="1">
    <citation type="submission" date="2013-05" db="EMBL/GenBank/DDBJ databases">
        <title>Genome assembly of Chondromyces apiculatus DSM 436.</title>
        <authorList>
            <person name="Sharma G."/>
            <person name="Khatri I."/>
            <person name="Kaur C."/>
            <person name="Mayilraj S."/>
            <person name="Subramanian S."/>
        </authorList>
    </citation>
    <scope>NUCLEOTIDE SEQUENCE [LARGE SCALE GENOMIC DNA]</scope>
    <source>
        <strain evidence="5 6">DSM 436</strain>
    </source>
</reference>
<dbReference type="eggNOG" id="COG0420">
    <property type="taxonomic scope" value="Bacteria"/>
</dbReference>
<evidence type="ECO:0000256" key="3">
    <source>
        <dbReference type="ARBA" id="ARBA00022839"/>
    </source>
</evidence>
<keyword evidence="3" id="KW-0269">Exonuclease</keyword>
<organism evidence="5 6">
    <name type="scientific">Chondromyces apiculatus DSM 436</name>
    <dbReference type="NCBI Taxonomy" id="1192034"/>
    <lineage>
        <taxon>Bacteria</taxon>
        <taxon>Pseudomonadati</taxon>
        <taxon>Myxococcota</taxon>
        <taxon>Polyangia</taxon>
        <taxon>Polyangiales</taxon>
        <taxon>Polyangiaceae</taxon>
        <taxon>Chondromyces</taxon>
    </lineage>
</organism>
<dbReference type="InterPro" id="IPR004843">
    <property type="entry name" value="Calcineurin-like_PHP"/>
</dbReference>
<evidence type="ECO:0000256" key="1">
    <source>
        <dbReference type="ARBA" id="ARBA00022722"/>
    </source>
</evidence>
<evidence type="ECO:0000259" key="4">
    <source>
        <dbReference type="Pfam" id="PF00149"/>
    </source>
</evidence>
<dbReference type="InterPro" id="IPR041796">
    <property type="entry name" value="Mre11_N"/>
</dbReference>
<evidence type="ECO:0000256" key="2">
    <source>
        <dbReference type="ARBA" id="ARBA00022801"/>
    </source>
</evidence>
<sequence>MGTATRFIHTADWQLGLRAHFIPGEAGAVVRDARLRTVQRIGTLVRDFAADFVVVAGDVFEDHEIKPDTLRKAFDAMGGIAAPVFLLPGNHDPLTPGSLYQSERWKRECPANVRVLDSCAPVAACDGVVLLPCPLFEKHALGDVTDHLSAALGPLDQVRVGVAHGGIKEVLAGFHGEEAPLLNAIPADLAERARLDYLALGDWHGRLQVDERTWYSGTPEATRFKERDPGSVLLVEVEGRGEAPLVTPEEVCSFRWKQLEHTVSTAEDLAHLERVLADYPGKDRTLLELTLKGVLDVELSARLEVEVLARARDRFHFMRTRDEGLHVVVRDEGLEELGRGGWIGKVAKRLREGVVGVPQEESAQALRLLYRLHKEVA</sequence>
<name>A0A017STN7_9BACT</name>
<protein>
    <submittedName>
        <fullName evidence="5">DNA double-strand break repair protein Mre11</fullName>
    </submittedName>
</protein>
<dbReference type="GO" id="GO:0004527">
    <property type="term" value="F:exonuclease activity"/>
    <property type="evidence" value="ECO:0007669"/>
    <property type="project" value="UniProtKB-KW"/>
</dbReference>
<dbReference type="PANTHER" id="PTHR30337">
    <property type="entry name" value="COMPONENT OF ATP-DEPENDENT DSDNA EXONUCLEASE"/>
    <property type="match status" value="1"/>
</dbReference>
<dbReference type="PIRSF" id="PIRSF033093">
    <property type="entry name" value="UCP_ML1119"/>
    <property type="match status" value="1"/>
</dbReference>
<evidence type="ECO:0000313" key="6">
    <source>
        <dbReference type="Proteomes" id="UP000019678"/>
    </source>
</evidence>
<dbReference type="Pfam" id="PF00149">
    <property type="entry name" value="Metallophos"/>
    <property type="match status" value="1"/>
</dbReference>
<dbReference type="Proteomes" id="UP000019678">
    <property type="component" value="Unassembled WGS sequence"/>
</dbReference>
<gene>
    <name evidence="5" type="ORF">CAP_1356</name>
</gene>
<comment type="caution">
    <text evidence="5">The sequence shown here is derived from an EMBL/GenBank/DDBJ whole genome shotgun (WGS) entry which is preliminary data.</text>
</comment>